<evidence type="ECO:0000256" key="5">
    <source>
        <dbReference type="SAM" id="Phobius"/>
    </source>
</evidence>
<dbReference type="Pfam" id="PF00672">
    <property type="entry name" value="HAMP"/>
    <property type="match status" value="1"/>
</dbReference>
<dbReference type="PROSITE" id="PS50111">
    <property type="entry name" value="CHEMOTAXIS_TRANSDUC_2"/>
    <property type="match status" value="1"/>
</dbReference>
<dbReference type="PANTHER" id="PTHR32089:SF112">
    <property type="entry name" value="LYSOZYME-LIKE PROTEIN-RELATED"/>
    <property type="match status" value="1"/>
</dbReference>
<dbReference type="SMART" id="SM00304">
    <property type="entry name" value="HAMP"/>
    <property type="match status" value="1"/>
</dbReference>
<dbReference type="AlphaFoldDB" id="A0A7V3YHS9"/>
<dbReference type="GO" id="GO:0007165">
    <property type="term" value="P:signal transduction"/>
    <property type="evidence" value="ECO:0007669"/>
    <property type="project" value="UniProtKB-KW"/>
</dbReference>
<evidence type="ECO:0000313" key="8">
    <source>
        <dbReference type="EMBL" id="HGI31343.1"/>
    </source>
</evidence>
<dbReference type="SMART" id="SM00283">
    <property type="entry name" value="MA"/>
    <property type="match status" value="1"/>
</dbReference>
<proteinExistence type="inferred from homology"/>
<evidence type="ECO:0000256" key="4">
    <source>
        <dbReference type="SAM" id="Coils"/>
    </source>
</evidence>
<dbReference type="Pfam" id="PF00015">
    <property type="entry name" value="MCPsignal"/>
    <property type="match status" value="1"/>
</dbReference>
<dbReference type="Gene3D" id="6.10.340.10">
    <property type="match status" value="1"/>
</dbReference>
<keyword evidence="4" id="KW-0175">Coiled coil</keyword>
<keyword evidence="5" id="KW-0472">Membrane</keyword>
<comment type="similarity">
    <text evidence="2">Belongs to the methyl-accepting chemotaxis (MCP) protein family.</text>
</comment>
<keyword evidence="1 3" id="KW-0807">Transducer</keyword>
<feature type="coiled-coil region" evidence="4">
    <location>
        <begin position="693"/>
        <end position="731"/>
    </location>
</feature>
<dbReference type="GO" id="GO:0016020">
    <property type="term" value="C:membrane"/>
    <property type="evidence" value="ECO:0007669"/>
    <property type="project" value="InterPro"/>
</dbReference>
<feature type="domain" description="HAMP" evidence="7">
    <location>
        <begin position="450"/>
        <end position="502"/>
    </location>
</feature>
<reference evidence="8" key="1">
    <citation type="journal article" date="2020" name="mSystems">
        <title>Genome- and Community-Level Interaction Insights into Carbon Utilization and Element Cycling Functions of Hydrothermarchaeota in Hydrothermal Sediment.</title>
        <authorList>
            <person name="Zhou Z."/>
            <person name="Liu Y."/>
            <person name="Xu W."/>
            <person name="Pan J."/>
            <person name="Luo Z.H."/>
            <person name="Li M."/>
        </authorList>
    </citation>
    <scope>NUCLEOTIDE SEQUENCE [LARGE SCALE GENOMIC DNA]</scope>
    <source>
        <strain evidence="8">SpSt-747</strain>
    </source>
</reference>
<dbReference type="EMBL" id="DTFV01000123">
    <property type="protein sequence ID" value="HGI31343.1"/>
    <property type="molecule type" value="Genomic_DNA"/>
</dbReference>
<comment type="caution">
    <text evidence="8">The sequence shown here is derived from an EMBL/GenBank/DDBJ whole genome shotgun (WGS) entry which is preliminary data.</text>
</comment>
<keyword evidence="5" id="KW-0812">Transmembrane</keyword>
<protein>
    <submittedName>
        <fullName evidence="8">Methyl-accepting chemotaxis protein</fullName>
    </submittedName>
</protein>
<dbReference type="InterPro" id="IPR004089">
    <property type="entry name" value="MCPsignal_dom"/>
</dbReference>
<evidence type="ECO:0000259" key="7">
    <source>
        <dbReference type="PROSITE" id="PS50885"/>
    </source>
</evidence>
<dbReference type="Gene3D" id="1.10.287.950">
    <property type="entry name" value="Methyl-accepting chemotaxis protein"/>
    <property type="match status" value="1"/>
</dbReference>
<feature type="coiled-coil region" evidence="4">
    <location>
        <begin position="376"/>
        <end position="407"/>
    </location>
</feature>
<name>A0A7V3YHS9_9BACT</name>
<feature type="coiled-coil region" evidence="4">
    <location>
        <begin position="578"/>
        <end position="605"/>
    </location>
</feature>
<evidence type="ECO:0000256" key="2">
    <source>
        <dbReference type="ARBA" id="ARBA00029447"/>
    </source>
</evidence>
<gene>
    <name evidence="8" type="ORF">ENV30_08590</name>
</gene>
<dbReference type="PROSITE" id="PS50885">
    <property type="entry name" value="HAMP"/>
    <property type="match status" value="1"/>
</dbReference>
<feature type="coiled-coil region" evidence="4">
    <location>
        <begin position="820"/>
        <end position="857"/>
    </location>
</feature>
<evidence type="ECO:0000256" key="1">
    <source>
        <dbReference type="ARBA" id="ARBA00023224"/>
    </source>
</evidence>
<dbReference type="InterPro" id="IPR003660">
    <property type="entry name" value="HAMP_dom"/>
</dbReference>
<dbReference type="SUPFAM" id="SSF58104">
    <property type="entry name" value="Methyl-accepting chemotaxis protein (MCP) signaling domain"/>
    <property type="match status" value="1"/>
</dbReference>
<accession>A0A7V3YHS9</accession>
<organism evidence="8">
    <name type="scientific">Candidatus Caldatribacterium californiense</name>
    <dbReference type="NCBI Taxonomy" id="1454726"/>
    <lineage>
        <taxon>Bacteria</taxon>
        <taxon>Pseudomonadati</taxon>
        <taxon>Atribacterota</taxon>
        <taxon>Atribacteria</taxon>
        <taxon>Atribacterales</taxon>
        <taxon>Candidatus Caldatribacteriaceae</taxon>
        <taxon>Candidatus Caldatribacterium</taxon>
    </lineage>
</organism>
<feature type="transmembrane region" description="Helical" evidence="5">
    <location>
        <begin position="429"/>
        <end position="448"/>
    </location>
</feature>
<dbReference type="PANTHER" id="PTHR32089">
    <property type="entry name" value="METHYL-ACCEPTING CHEMOTAXIS PROTEIN MCPB"/>
    <property type="match status" value="1"/>
</dbReference>
<evidence type="ECO:0000256" key="3">
    <source>
        <dbReference type="PROSITE-ProRule" id="PRU00284"/>
    </source>
</evidence>
<feature type="domain" description="Methyl-accepting transducer" evidence="6">
    <location>
        <begin position="549"/>
        <end position="785"/>
    </location>
</feature>
<sequence>MRIRTKISLGFLVLAVLAGVTGVVALYAFRQVNVSFQKVEEAFPLLLATSRLKDILASSNALVSSYLAENDLEKLKAYDASFDTLNTRFTMYLEALKLGSTSEDFTSRYGELWQAENFPYTLTPLPEGSALSAKLQELRTLQATYAMKVSALRKSWQERIKVINTRNEKAVAMDEPANTIVNFVRIVGDIVAKQGDPLNEIYFWLFRSFYGGEEESRARANIGSYFDSFRKNLEQAEFSEETKKTLLERLSTLREKTEVLLNSMYSPQATRTDEEFMEFYRAYRSLQSSLNALRLDKWVDRLYTLNQDRKNYLLLSGEAKEKAREAVDKNFEILAKFFEGDFLNIYAAVAAQTIVNDRFKPLRALWQEVVQLDQSLALLEGQIGRAIEEMRGIEENLTSAMEAINEEVRNHLVHGLELVNRTQKTLTRLLYLIVALVIVVATVLSLALSRSITSPIRQSVAFAKVLECGDLTQRMDTSRRDEIGELLASLTQASASLCHFLGEVASSSREILKAMENLKQTSREIAETGDQIAQTIAQVARGSEEQSQNLIVVSQRMEGLLAEMRAIGENLILQVEKAAKTLEEVERIEAQIQEVGKNLREVESAAARAFSATENGERTLAEVVQAIGHIEASVLSVGKVVERLGESSREIGSITDLITGIAEETNLLALNAAIEAARAGEAGRGFAVVAEEVRKLAEESAQAAQKIATLIQEVQREAEQAVRSMGESRRQVEEGNKAVERARMAFGEIHKANEVVTEEAERITSSFQRVEEAARSIAQLSEEVTVISRENEERTRKVIRMAEEVHESLSHVASISEENAAAAEEVAASSEEQNAALQEMDSTITETAKLAQKLEEDLAQFKI</sequence>
<keyword evidence="5" id="KW-1133">Transmembrane helix</keyword>
<evidence type="ECO:0000259" key="6">
    <source>
        <dbReference type="PROSITE" id="PS50111"/>
    </source>
</evidence>
<dbReference type="CDD" id="cd11386">
    <property type="entry name" value="MCP_signal"/>
    <property type="match status" value="1"/>
</dbReference>
<dbReference type="CDD" id="cd06225">
    <property type="entry name" value="HAMP"/>
    <property type="match status" value="1"/>
</dbReference>